<dbReference type="InterPro" id="IPR026494">
    <property type="entry name" value="RNR_NrdF-like"/>
</dbReference>
<evidence type="ECO:0000256" key="6">
    <source>
        <dbReference type="ARBA" id="ARBA00023116"/>
    </source>
</evidence>
<evidence type="ECO:0000256" key="2">
    <source>
        <dbReference type="ARBA" id="ARBA00011209"/>
    </source>
</evidence>
<dbReference type="PATRIC" id="fig|1212765.3.peg.171"/>
<dbReference type="KEGG" id="mhl:MHLP_00735"/>
<evidence type="ECO:0000256" key="5">
    <source>
        <dbReference type="ARBA" id="ARBA00023004"/>
    </source>
</evidence>
<name>I7C5E1_MYCHA</name>
<keyword evidence="4 8" id="KW-0560">Oxidoreductase</keyword>
<keyword evidence="5 8" id="KW-0408">Iron</keyword>
<comment type="function">
    <text evidence="8">Provides the precursors necessary for DNA synthesis. Catalyzes the biosynthesis of deoxyribonucleotides from the corresponding ribonucleotides.</text>
</comment>
<evidence type="ECO:0000256" key="3">
    <source>
        <dbReference type="ARBA" id="ARBA00022723"/>
    </source>
</evidence>
<dbReference type="GO" id="GO:0004748">
    <property type="term" value="F:ribonucleoside-diphosphate reductase activity, thioredoxin disulfide as acceptor"/>
    <property type="evidence" value="ECO:0007669"/>
    <property type="project" value="UniProtKB-EC"/>
</dbReference>
<reference evidence="12" key="2">
    <citation type="submission" date="2012-07" db="EMBL/GenBank/DDBJ databases">
        <title>Complete genome sequence of 'Candidatus Mycoplasma haemolamae'.</title>
        <authorList>
            <person name="Guimaraes A.M.S."/>
            <person name="Toth B."/>
            <person name="Santos A.P."/>
            <person name="Nascimento N.C."/>
            <person name="Sojka J.E."/>
            <person name="Messick J.B."/>
        </authorList>
    </citation>
    <scope>NUCLEOTIDE SEQUENCE [LARGE SCALE GENOMIC DNA]</scope>
    <source>
        <strain evidence="12">Purdue</strain>
    </source>
</reference>
<evidence type="ECO:0000313" key="11">
    <source>
        <dbReference type="EMBL" id="AFO51727.1"/>
    </source>
</evidence>
<dbReference type="InterPro" id="IPR000358">
    <property type="entry name" value="RNR_small_fam"/>
</dbReference>
<feature type="binding site" evidence="10">
    <location>
        <position position="210"/>
    </location>
    <ligand>
        <name>Fe cation</name>
        <dbReference type="ChEBI" id="CHEBI:24875"/>
        <label>2</label>
    </ligand>
</feature>
<evidence type="ECO:0000256" key="8">
    <source>
        <dbReference type="PIRNR" id="PIRNR000355"/>
    </source>
</evidence>
<dbReference type="PANTHER" id="PTHR23409:SF18">
    <property type="entry name" value="RIBONUCLEOSIDE-DIPHOSPHATE REDUCTASE SUBUNIT M2"/>
    <property type="match status" value="1"/>
</dbReference>
<sequence length="334" mass="38761">MSLNFMSVKSKSEVVWEGVNWNEINTKFTKSFWDQNVRQFWVDEEIPLSGDKLVWQTRLNQFEKEVYVKVLGSLTLLDTHQGAIGMNRICLSVPDLPTKAVLQFMAMMEQMHAKSYSSIFCTLLTSEEITELFEWVKKEPTLQKKIEIVVSYYENIEDQESLYMAMAASVFLESFLFYSGFFYMLYLSSQGLMVNSGEIINLIIRDEAIHGLYIGTLASQLFQTFSSAKQEELKKKVYDLLELLMANEVQYTEKIYSSLKLTDQVLKFLEYNANKALQNLDLDDRYKVTEKDINPMIFNGLNTSTKNHDFFSTKGNGYIKSTNVENVQDEDFIF</sequence>
<dbReference type="GO" id="GO:0009263">
    <property type="term" value="P:deoxyribonucleotide biosynthetic process"/>
    <property type="evidence" value="ECO:0007669"/>
    <property type="project" value="UniProtKB-KW"/>
</dbReference>
<evidence type="ECO:0000256" key="4">
    <source>
        <dbReference type="ARBA" id="ARBA00023002"/>
    </source>
</evidence>
<protein>
    <recommendedName>
        <fullName evidence="8">Ribonucleoside-diphosphate reductase subunit beta</fullName>
        <ecNumber evidence="8">1.17.4.1</ecNumber>
    </recommendedName>
</protein>
<keyword evidence="12" id="KW-1185">Reference proteome</keyword>
<evidence type="ECO:0000256" key="9">
    <source>
        <dbReference type="PIRSR" id="PIRSR000355-1"/>
    </source>
</evidence>
<proteinExistence type="inferred from homology"/>
<keyword evidence="6 8" id="KW-0215">Deoxyribonucleotide synthesis</keyword>
<evidence type="ECO:0000256" key="7">
    <source>
        <dbReference type="ARBA" id="ARBA00047754"/>
    </source>
</evidence>
<comment type="similarity">
    <text evidence="1 8">Belongs to the ribonucleoside diphosphate reductase small chain family.</text>
</comment>
<comment type="cofactor">
    <cofactor evidence="8 10">
        <name>Fe cation</name>
        <dbReference type="ChEBI" id="CHEBI:24875"/>
    </cofactor>
    <text evidence="8 10">Binds 2 iron ions per subunit.</text>
</comment>
<dbReference type="PIRSF" id="PIRSF000355">
    <property type="entry name" value="NrdB"/>
    <property type="match status" value="1"/>
</dbReference>
<dbReference type="STRING" id="1212765.MHLP_00735"/>
<dbReference type="SUPFAM" id="SSF47240">
    <property type="entry name" value="Ferritin-like"/>
    <property type="match status" value="1"/>
</dbReference>
<dbReference type="Proteomes" id="UP000006502">
    <property type="component" value="Chromosome"/>
</dbReference>
<feature type="binding site" evidence="10">
    <location>
        <position position="207"/>
    </location>
    <ligand>
        <name>Fe cation</name>
        <dbReference type="ChEBI" id="CHEBI:24875"/>
        <label>2</label>
    </ligand>
</feature>
<dbReference type="AlphaFoldDB" id="I7C5E1"/>
<feature type="active site" evidence="9">
    <location>
        <position position="116"/>
    </location>
</feature>
<feature type="binding site" evidence="10">
    <location>
        <position position="78"/>
    </location>
    <ligand>
        <name>Fe cation</name>
        <dbReference type="ChEBI" id="CHEBI:24875"/>
        <label>1</label>
    </ligand>
</feature>
<dbReference type="EC" id="1.17.4.1" evidence="8"/>
<dbReference type="UniPathway" id="UPA00326"/>
<dbReference type="PANTHER" id="PTHR23409">
    <property type="entry name" value="RIBONUCLEOSIDE-DIPHOSPHATE REDUCTASE SMALL CHAIN"/>
    <property type="match status" value="1"/>
</dbReference>
<keyword evidence="3 8" id="KW-0479">Metal-binding</keyword>
<gene>
    <name evidence="11" type="primary">nrdF</name>
    <name evidence="11" type="ordered locus">MHLP_00735</name>
</gene>
<comment type="catalytic activity">
    <reaction evidence="7 8">
        <text>a 2'-deoxyribonucleoside 5'-diphosphate + [thioredoxin]-disulfide + H2O = a ribonucleoside 5'-diphosphate + [thioredoxin]-dithiol</text>
        <dbReference type="Rhea" id="RHEA:23252"/>
        <dbReference type="Rhea" id="RHEA-COMP:10698"/>
        <dbReference type="Rhea" id="RHEA-COMP:10700"/>
        <dbReference type="ChEBI" id="CHEBI:15377"/>
        <dbReference type="ChEBI" id="CHEBI:29950"/>
        <dbReference type="ChEBI" id="CHEBI:50058"/>
        <dbReference type="ChEBI" id="CHEBI:57930"/>
        <dbReference type="ChEBI" id="CHEBI:73316"/>
        <dbReference type="EC" id="1.17.4.1"/>
    </reaction>
</comment>
<dbReference type="InterPro" id="IPR033909">
    <property type="entry name" value="RNR_small"/>
</dbReference>
<dbReference type="Gene3D" id="1.10.620.20">
    <property type="entry name" value="Ribonucleotide Reductase, subunit A"/>
    <property type="match status" value="1"/>
</dbReference>
<dbReference type="NCBIfam" id="TIGR04171">
    <property type="entry name" value="RNR_1b_NrdF"/>
    <property type="match status" value="1"/>
</dbReference>
<dbReference type="HOGENOM" id="CLU_052495_1_0_14"/>
<dbReference type="InterPro" id="IPR009078">
    <property type="entry name" value="Ferritin-like_SF"/>
</dbReference>
<dbReference type="CDD" id="cd01049">
    <property type="entry name" value="RNRR2"/>
    <property type="match status" value="1"/>
</dbReference>
<feature type="binding site" evidence="10">
    <location>
        <position position="109"/>
    </location>
    <ligand>
        <name>Fe cation</name>
        <dbReference type="ChEBI" id="CHEBI:24875"/>
        <label>2</label>
    </ligand>
</feature>
<dbReference type="Pfam" id="PF00268">
    <property type="entry name" value="Ribonuc_red_sm"/>
    <property type="match status" value="1"/>
</dbReference>
<dbReference type="GO" id="GO:0005971">
    <property type="term" value="C:ribonucleoside-diphosphate reductase complex"/>
    <property type="evidence" value="ECO:0007669"/>
    <property type="project" value="InterPro"/>
</dbReference>
<feature type="binding site" evidence="10">
    <location>
        <position position="112"/>
    </location>
    <ligand>
        <name>Fe cation</name>
        <dbReference type="ChEBI" id="CHEBI:24875"/>
        <label>1</label>
    </ligand>
</feature>
<dbReference type="InterPro" id="IPR012348">
    <property type="entry name" value="RNR-like"/>
</dbReference>
<dbReference type="NCBIfam" id="NF007183">
    <property type="entry name" value="PRK09614.1-2"/>
    <property type="match status" value="1"/>
</dbReference>
<dbReference type="EMBL" id="CP003731">
    <property type="protein sequence ID" value="AFO51727.1"/>
    <property type="molecule type" value="Genomic_DNA"/>
</dbReference>
<dbReference type="GO" id="GO:0046872">
    <property type="term" value="F:metal ion binding"/>
    <property type="evidence" value="ECO:0007669"/>
    <property type="project" value="UniProtKB-KW"/>
</dbReference>
<evidence type="ECO:0000256" key="1">
    <source>
        <dbReference type="ARBA" id="ARBA00009303"/>
    </source>
</evidence>
<accession>I7C5E1</accession>
<comment type="subunit">
    <text evidence="2">Tetramer of two alpha and two beta subunits.</text>
</comment>
<reference evidence="11 12" key="1">
    <citation type="journal article" date="2012" name="J. Bacteriol.">
        <title>Genome Sequence of "Candidatus Mycoplasma haemolamae" Strain Purdue, a Red Blood Cell Pathogen of Alpacas (Vicugna pacos) and Llamas (Lama glama).</title>
        <authorList>
            <person name="Guimaraes A.M."/>
            <person name="Toth B."/>
            <person name="Santos A.P."/>
            <person name="do Nascimento N.C."/>
            <person name="Kritchevsky J.E."/>
            <person name="Messick J.B."/>
        </authorList>
    </citation>
    <scope>NUCLEOTIDE SEQUENCE [LARGE SCALE GENOMIC DNA]</scope>
    <source>
        <strain evidence="11 12">Purdue</strain>
    </source>
</reference>
<organism evidence="11 12">
    <name type="scientific">Mycoplasma haematolamae (strain Purdue)</name>
    <dbReference type="NCBI Taxonomy" id="1212765"/>
    <lineage>
        <taxon>Bacteria</taxon>
        <taxon>Bacillati</taxon>
        <taxon>Mycoplasmatota</taxon>
        <taxon>Mollicutes</taxon>
        <taxon>Mycoplasmataceae</taxon>
        <taxon>Mycoplasma</taxon>
    </lineage>
</organism>
<feature type="binding site" evidence="10">
    <location>
        <position position="173"/>
    </location>
    <ligand>
        <name>Fe cation</name>
        <dbReference type="ChEBI" id="CHEBI:24875"/>
        <label>2</label>
    </ligand>
</feature>
<feature type="binding site" evidence="10">
    <location>
        <position position="109"/>
    </location>
    <ligand>
        <name>Fe cation</name>
        <dbReference type="ChEBI" id="CHEBI:24875"/>
        <label>1</label>
    </ligand>
</feature>
<evidence type="ECO:0000313" key="12">
    <source>
        <dbReference type="Proteomes" id="UP000006502"/>
    </source>
</evidence>
<evidence type="ECO:0000256" key="10">
    <source>
        <dbReference type="PIRSR" id="PIRSR000355-2"/>
    </source>
</evidence>